<gene>
    <name evidence="1" type="ORF">QBC40DRAFT_175094</name>
</gene>
<protein>
    <submittedName>
        <fullName evidence="1">Uncharacterized protein</fullName>
    </submittedName>
</protein>
<accession>A0AAN7AVB1</accession>
<evidence type="ECO:0000313" key="1">
    <source>
        <dbReference type="EMBL" id="KAK4199942.1"/>
    </source>
</evidence>
<dbReference type="InterPro" id="IPR010916">
    <property type="entry name" value="TonB_box_CS"/>
</dbReference>
<reference evidence="1" key="1">
    <citation type="journal article" date="2023" name="Mol. Phylogenet. Evol.">
        <title>Genome-scale phylogeny and comparative genomics of the fungal order Sordariales.</title>
        <authorList>
            <person name="Hensen N."/>
            <person name="Bonometti L."/>
            <person name="Westerberg I."/>
            <person name="Brannstrom I.O."/>
            <person name="Guillou S."/>
            <person name="Cros-Aarteil S."/>
            <person name="Calhoun S."/>
            <person name="Haridas S."/>
            <person name="Kuo A."/>
            <person name="Mondo S."/>
            <person name="Pangilinan J."/>
            <person name="Riley R."/>
            <person name="LaButti K."/>
            <person name="Andreopoulos B."/>
            <person name="Lipzen A."/>
            <person name="Chen C."/>
            <person name="Yan M."/>
            <person name="Daum C."/>
            <person name="Ng V."/>
            <person name="Clum A."/>
            <person name="Steindorff A."/>
            <person name="Ohm R.A."/>
            <person name="Martin F."/>
            <person name="Silar P."/>
            <person name="Natvig D.O."/>
            <person name="Lalanne C."/>
            <person name="Gautier V."/>
            <person name="Ament-Velasquez S.L."/>
            <person name="Kruys A."/>
            <person name="Hutchinson M.I."/>
            <person name="Powell A.J."/>
            <person name="Barry K."/>
            <person name="Miller A.N."/>
            <person name="Grigoriev I.V."/>
            <person name="Debuchy R."/>
            <person name="Gladieux P."/>
            <person name="Hiltunen Thoren M."/>
            <person name="Johannesson H."/>
        </authorList>
    </citation>
    <scope>NUCLEOTIDE SEQUENCE</scope>
    <source>
        <strain evidence="1">CBS 315.58</strain>
    </source>
</reference>
<proteinExistence type="predicted"/>
<dbReference type="PANTHER" id="PTHR35605">
    <property type="entry name" value="ECP2 EFFECTOR PROTEIN DOMAIN-CONTAINING PROTEIN-RELATED"/>
    <property type="match status" value="1"/>
</dbReference>
<keyword evidence="2" id="KW-1185">Reference proteome</keyword>
<dbReference type="PANTHER" id="PTHR35605:SF1">
    <property type="entry name" value="ECP2 EFFECTOR PROTEIN DOMAIN-CONTAINING PROTEIN-RELATED"/>
    <property type="match status" value="1"/>
</dbReference>
<dbReference type="PROSITE" id="PS00430">
    <property type="entry name" value="TONB_DEPENDENT_REC_1"/>
    <property type="match status" value="1"/>
</dbReference>
<dbReference type="Proteomes" id="UP001303160">
    <property type="component" value="Unassembled WGS sequence"/>
</dbReference>
<sequence length="222" mass="24212">MWTKLTTGLCGSLLLILTGRALLTIPLAVFAADPLSNYTMTEIQWDMPITPGDLSSDTVTVTGTVEDAIAQMEALYPGWNQTFQSQLPPLVGDPGQDDGREEDTVLYSVAEKPESVLCDIEGRNANRYYIDAGIRYLRGLEGTTKPKNGPGPGNCGCVSCSWNAAIFWCNDSDSDKEVTWGGIADGAQVVNDKCKFNPKNMYVRGQVSYKGSWNVVVRRDPC</sequence>
<dbReference type="EMBL" id="MU863925">
    <property type="protein sequence ID" value="KAK4199942.1"/>
    <property type="molecule type" value="Genomic_DNA"/>
</dbReference>
<reference evidence="1" key="2">
    <citation type="submission" date="2023-05" db="EMBL/GenBank/DDBJ databases">
        <authorList>
            <consortium name="Lawrence Berkeley National Laboratory"/>
            <person name="Steindorff A."/>
            <person name="Hensen N."/>
            <person name="Bonometti L."/>
            <person name="Westerberg I."/>
            <person name="Brannstrom I.O."/>
            <person name="Guillou S."/>
            <person name="Cros-Aarteil S."/>
            <person name="Calhoun S."/>
            <person name="Haridas S."/>
            <person name="Kuo A."/>
            <person name="Mondo S."/>
            <person name="Pangilinan J."/>
            <person name="Riley R."/>
            <person name="Labutti K."/>
            <person name="Andreopoulos B."/>
            <person name="Lipzen A."/>
            <person name="Chen C."/>
            <person name="Yanf M."/>
            <person name="Daum C."/>
            <person name="Ng V."/>
            <person name="Clum A."/>
            <person name="Ohm R."/>
            <person name="Martin F."/>
            <person name="Silar P."/>
            <person name="Natvig D."/>
            <person name="Lalanne C."/>
            <person name="Gautier V."/>
            <person name="Ament-Velasquez S.L."/>
            <person name="Kruys A."/>
            <person name="Hutchinson M.I."/>
            <person name="Powell A.J."/>
            <person name="Barry K."/>
            <person name="Miller A.N."/>
            <person name="Grigoriev I.V."/>
            <person name="Debuchy R."/>
            <person name="Gladieux P."/>
            <person name="Thoren M.H."/>
            <person name="Johannesson H."/>
        </authorList>
    </citation>
    <scope>NUCLEOTIDE SEQUENCE</scope>
    <source>
        <strain evidence="1">CBS 315.58</strain>
    </source>
</reference>
<evidence type="ECO:0000313" key="2">
    <source>
        <dbReference type="Proteomes" id="UP001303160"/>
    </source>
</evidence>
<name>A0AAN7AVB1_9PEZI</name>
<dbReference type="AlphaFoldDB" id="A0AAN7AVB1"/>
<organism evidence="1 2">
    <name type="scientific">Triangularia verruculosa</name>
    <dbReference type="NCBI Taxonomy" id="2587418"/>
    <lineage>
        <taxon>Eukaryota</taxon>
        <taxon>Fungi</taxon>
        <taxon>Dikarya</taxon>
        <taxon>Ascomycota</taxon>
        <taxon>Pezizomycotina</taxon>
        <taxon>Sordariomycetes</taxon>
        <taxon>Sordariomycetidae</taxon>
        <taxon>Sordariales</taxon>
        <taxon>Podosporaceae</taxon>
        <taxon>Triangularia</taxon>
    </lineage>
</organism>
<comment type="caution">
    <text evidence="1">The sequence shown here is derived from an EMBL/GenBank/DDBJ whole genome shotgun (WGS) entry which is preliminary data.</text>
</comment>